<evidence type="ECO:0000313" key="4">
    <source>
        <dbReference type="Proteomes" id="UP001054945"/>
    </source>
</evidence>
<protein>
    <submittedName>
        <fullName evidence="3">Uncharacterized protein</fullName>
    </submittedName>
</protein>
<dbReference type="Proteomes" id="UP001054945">
    <property type="component" value="Unassembled WGS sequence"/>
</dbReference>
<name>A0AAV4TVI3_CAEEX</name>
<sequence>MQFLQGRLIPVFTMIITVCVCRVMPDFLPVEECVLPECKCSYFYSETAELTCQNISDFEAFDHILSNGSVFDVNTTFYIFLSGNTVLPKGFLNGLGRAINDSEDYVKTNLEQMQNKKSYFCLLMMGTFLSSEAEPRERRFRLRCHPQLLLSLHLDNSRLTQLRGDNLKNMTRLQKLSFVNNSIAHVTDDVFQGAEKVFDFDISHNLLTNLPPTLFKSWKDLEDVRLSYNQLLHVDHLFVGKNPKVGYIFMSLLWKANKNGFIFVIEIIESILYFSYKSSSGFM</sequence>
<reference evidence="3 4" key="1">
    <citation type="submission" date="2021-06" db="EMBL/GenBank/DDBJ databases">
        <title>Caerostris extrusa draft genome.</title>
        <authorList>
            <person name="Kono N."/>
            <person name="Arakawa K."/>
        </authorList>
    </citation>
    <scope>NUCLEOTIDE SEQUENCE [LARGE SCALE GENOMIC DNA]</scope>
</reference>
<dbReference type="InterPro" id="IPR032675">
    <property type="entry name" value="LRR_dom_sf"/>
</dbReference>
<evidence type="ECO:0000313" key="3">
    <source>
        <dbReference type="EMBL" id="GIY50275.1"/>
    </source>
</evidence>
<comment type="caution">
    <text evidence="3">The sequence shown here is derived from an EMBL/GenBank/DDBJ whole genome shotgun (WGS) entry which is preliminary data.</text>
</comment>
<dbReference type="EMBL" id="BPLR01011958">
    <property type="protein sequence ID" value="GIY50275.1"/>
    <property type="molecule type" value="Genomic_DNA"/>
</dbReference>
<keyword evidence="1 2" id="KW-0732">Signal</keyword>
<dbReference type="SUPFAM" id="SSF52058">
    <property type="entry name" value="L domain-like"/>
    <property type="match status" value="1"/>
</dbReference>
<keyword evidence="4" id="KW-1185">Reference proteome</keyword>
<dbReference type="InterPro" id="IPR050328">
    <property type="entry name" value="Dev_Immune_Receptor"/>
</dbReference>
<feature type="chain" id="PRO_5043371765" evidence="2">
    <location>
        <begin position="22"/>
        <end position="283"/>
    </location>
</feature>
<evidence type="ECO:0000256" key="1">
    <source>
        <dbReference type="ARBA" id="ARBA00022729"/>
    </source>
</evidence>
<feature type="signal peptide" evidence="2">
    <location>
        <begin position="1"/>
        <end position="21"/>
    </location>
</feature>
<organism evidence="3 4">
    <name type="scientific">Caerostris extrusa</name>
    <name type="common">Bark spider</name>
    <name type="synonym">Caerostris bankana</name>
    <dbReference type="NCBI Taxonomy" id="172846"/>
    <lineage>
        <taxon>Eukaryota</taxon>
        <taxon>Metazoa</taxon>
        <taxon>Ecdysozoa</taxon>
        <taxon>Arthropoda</taxon>
        <taxon>Chelicerata</taxon>
        <taxon>Arachnida</taxon>
        <taxon>Araneae</taxon>
        <taxon>Araneomorphae</taxon>
        <taxon>Entelegynae</taxon>
        <taxon>Araneoidea</taxon>
        <taxon>Araneidae</taxon>
        <taxon>Caerostris</taxon>
    </lineage>
</organism>
<dbReference type="Gene3D" id="3.80.10.10">
    <property type="entry name" value="Ribonuclease Inhibitor"/>
    <property type="match status" value="1"/>
</dbReference>
<gene>
    <name evidence="3" type="primary">AVEN_203886_1</name>
    <name evidence="3" type="ORF">CEXT_308811</name>
</gene>
<dbReference type="InterPro" id="IPR001611">
    <property type="entry name" value="Leu-rich_rpt"/>
</dbReference>
<evidence type="ECO:0000256" key="2">
    <source>
        <dbReference type="SAM" id="SignalP"/>
    </source>
</evidence>
<dbReference type="PANTHER" id="PTHR24373">
    <property type="entry name" value="SLIT RELATED LEUCINE-RICH REPEAT NEURONAL PROTEIN"/>
    <property type="match status" value="1"/>
</dbReference>
<dbReference type="PANTHER" id="PTHR24373:SF275">
    <property type="entry name" value="TIR DOMAIN-CONTAINING PROTEIN"/>
    <property type="match status" value="1"/>
</dbReference>
<dbReference type="Pfam" id="PF13855">
    <property type="entry name" value="LRR_8"/>
    <property type="match status" value="1"/>
</dbReference>
<dbReference type="AlphaFoldDB" id="A0AAV4TVI3"/>
<proteinExistence type="predicted"/>
<accession>A0AAV4TVI3</accession>